<dbReference type="PANTHER" id="PTHR21597:SF0">
    <property type="entry name" value="THO COMPLEX SUBUNIT 2"/>
    <property type="match status" value="1"/>
</dbReference>
<organism evidence="5">
    <name type="scientific">Pseudo-nitzschia australis</name>
    <dbReference type="NCBI Taxonomy" id="44445"/>
    <lineage>
        <taxon>Eukaryota</taxon>
        <taxon>Sar</taxon>
        <taxon>Stramenopiles</taxon>
        <taxon>Ochrophyta</taxon>
        <taxon>Bacillariophyta</taxon>
        <taxon>Bacillariophyceae</taxon>
        <taxon>Bacillariophycidae</taxon>
        <taxon>Bacillariales</taxon>
        <taxon>Bacillariaceae</taxon>
        <taxon>Pseudo-nitzschia</taxon>
    </lineage>
</organism>
<dbReference type="InterPro" id="IPR021726">
    <property type="entry name" value="THO_THOC2_N"/>
</dbReference>
<dbReference type="InterPro" id="IPR021418">
    <property type="entry name" value="THO_THOC2_C"/>
</dbReference>
<dbReference type="EMBL" id="HBIX01018414">
    <property type="protein sequence ID" value="CAE0720385.1"/>
    <property type="molecule type" value="Transcribed_RNA"/>
</dbReference>
<dbReference type="Pfam" id="PF11262">
    <property type="entry name" value="Tho2"/>
    <property type="match status" value="1"/>
</dbReference>
<accession>A0A7S4EKN7</accession>
<feature type="domain" description="THO complex subunitTHOC2 C-terminal" evidence="3">
    <location>
        <begin position="475"/>
        <end position="770"/>
    </location>
</feature>
<name>A0A7S4EKN7_9STRA</name>
<feature type="compositionally biased region" description="Basic and acidic residues" evidence="2">
    <location>
        <begin position="828"/>
        <end position="838"/>
    </location>
</feature>
<evidence type="ECO:0008006" key="6">
    <source>
        <dbReference type="Google" id="ProtNLM"/>
    </source>
</evidence>
<feature type="compositionally biased region" description="Basic residues" evidence="2">
    <location>
        <begin position="1001"/>
        <end position="1010"/>
    </location>
</feature>
<feature type="compositionally biased region" description="Basic and acidic residues" evidence="2">
    <location>
        <begin position="811"/>
        <end position="821"/>
    </location>
</feature>
<feature type="compositionally biased region" description="Low complexity" evidence="2">
    <location>
        <begin position="981"/>
        <end position="992"/>
    </location>
</feature>
<protein>
    <recommendedName>
        <fullName evidence="6">THO complex subunit 2</fullName>
    </recommendedName>
</protein>
<dbReference type="GO" id="GO:0006406">
    <property type="term" value="P:mRNA export from nucleus"/>
    <property type="evidence" value="ECO:0007669"/>
    <property type="project" value="InterPro"/>
</dbReference>
<evidence type="ECO:0000313" key="5">
    <source>
        <dbReference type="EMBL" id="CAE0720385.1"/>
    </source>
</evidence>
<dbReference type="Pfam" id="PF11732">
    <property type="entry name" value="Thoc2"/>
    <property type="match status" value="1"/>
</dbReference>
<dbReference type="GO" id="GO:0000445">
    <property type="term" value="C:THO complex part of transcription export complex"/>
    <property type="evidence" value="ECO:0007669"/>
    <property type="project" value="TreeGrafter"/>
</dbReference>
<dbReference type="GO" id="GO:0006397">
    <property type="term" value="P:mRNA processing"/>
    <property type="evidence" value="ECO:0007669"/>
    <property type="project" value="InterPro"/>
</dbReference>
<feature type="compositionally biased region" description="Basic and acidic residues" evidence="2">
    <location>
        <begin position="964"/>
        <end position="976"/>
    </location>
</feature>
<feature type="region of interest" description="Disordered" evidence="2">
    <location>
        <begin position="811"/>
        <end position="1010"/>
    </location>
</feature>
<keyword evidence="1" id="KW-0175">Coiled coil</keyword>
<dbReference type="PANTHER" id="PTHR21597">
    <property type="entry name" value="THO2 PROTEIN"/>
    <property type="match status" value="1"/>
</dbReference>
<feature type="coiled-coil region" evidence="1">
    <location>
        <begin position="541"/>
        <end position="568"/>
    </location>
</feature>
<evidence type="ECO:0000259" key="4">
    <source>
        <dbReference type="Pfam" id="PF11732"/>
    </source>
</evidence>
<feature type="compositionally biased region" description="Basic and acidic residues" evidence="2">
    <location>
        <begin position="932"/>
        <end position="945"/>
    </location>
</feature>
<dbReference type="InterPro" id="IPR040007">
    <property type="entry name" value="Tho2"/>
</dbReference>
<dbReference type="AlphaFoldDB" id="A0A7S4EKN7"/>
<evidence type="ECO:0000256" key="2">
    <source>
        <dbReference type="SAM" id="MobiDB-lite"/>
    </source>
</evidence>
<feature type="domain" description="THO complex subunitTHOC2 N-terminal" evidence="4">
    <location>
        <begin position="154"/>
        <end position="232"/>
    </location>
</feature>
<reference evidence="5" key="1">
    <citation type="submission" date="2021-01" db="EMBL/GenBank/DDBJ databases">
        <authorList>
            <person name="Corre E."/>
            <person name="Pelletier E."/>
            <person name="Niang G."/>
            <person name="Scheremetjew M."/>
            <person name="Finn R."/>
            <person name="Kale V."/>
            <person name="Holt S."/>
            <person name="Cochrane G."/>
            <person name="Meng A."/>
            <person name="Brown T."/>
            <person name="Cohen L."/>
        </authorList>
    </citation>
    <scope>NUCLEOTIDE SEQUENCE</scope>
    <source>
        <strain evidence="5">10249 10 AB</strain>
    </source>
</reference>
<evidence type="ECO:0000256" key="1">
    <source>
        <dbReference type="SAM" id="Coils"/>
    </source>
</evidence>
<gene>
    <name evidence="5" type="ORF">PAUS00366_LOCUS13139</name>
</gene>
<feature type="compositionally biased region" description="Gly residues" evidence="2">
    <location>
        <begin position="839"/>
        <end position="848"/>
    </location>
</feature>
<evidence type="ECO:0000259" key="3">
    <source>
        <dbReference type="Pfam" id="PF11262"/>
    </source>
</evidence>
<feature type="compositionally biased region" description="Basic and acidic residues" evidence="2">
    <location>
        <begin position="861"/>
        <end position="925"/>
    </location>
</feature>
<sequence>MRTKQKQKDQRQLPPLLALALLPTTSCRWTGGSTFWMATSTGTILALLAAAAATMTTTTTIVAPSLPPRTSITPTRIAPGATFCARSCTFRTILVPVLVLATTTATATATATITTTTTSKPLPHAEAEMVAGKAARYSLKRLSKDNIRDMSRQLAKVTHSNPLVVFATILGQIESYDNMVEVMVEAQRFVNPLGLDVLGHCVLGRLSGSGGMINRNRLKEDGVNVSQWLQSLEIFAGEFYKARPSVEFRGILSYLMEKLKDGNVMELGMLRTLLKVAGGYGFADYSPAASLNETQLNGRSGSVALKRETMSFGIVENTNPVATSHVRGVLQTDGLGVSLLILIAQARDRIIFDSGKGAFKDVKLVGNLHDTCQVVMSILLDFLTDGNDDEKETNGTNESKGDDNVSMYSRFLPSLQDLQHEYGLDMATSWFLCRPSVKAALEMESEELDKSCLKRFELSDGVRKSYTGTLPDSVWSVLTPNLFEFFYTNVLGDVCCPESVFRSESSRIQEEVERIQGLKTPVPKTETSKLERLKAVSKQLDTDVKKQMKRVESTLKELNEEKNNFFTSDIISREAAKVFLMHCTYPRAMLGPDDAMYTSAIAFRLHKIWTPGFSIMHYIDELISIVSGALFGLTEAEAANISILIWQTLKVVNKWRFEDGLYDKEVLGKPGSYMESIEAGEEENTTNPVSHREFIKLYNKWQHSLAAALIGCLKSTEYIHTRTGLVVLSRLVEVFPTGPTLGNKLLKVLETLRDESSSRPDIRASANAYGMMLSKARDDGKWVEEDRADAKARADKEKEAAMERKKKIEKSFQELERDNQKITEQIGTDDRRDRDRSRGGGSGGGGGTRDQYGSRQAVGGGRDDYSKTESGRDRRGDDRRGDDRRSANREDDWKKRDREEDNNTKDDRGRGGRRGGGDEDRRGGTRETGAGGRDDSKWRRDREALPPRNVKRGRSSASPEDDRDTDRSVKRPRTEDYNNYPSRRTGPTTRSRSPPPPSSRTTRRRGSDRR</sequence>
<dbReference type="GO" id="GO:0003729">
    <property type="term" value="F:mRNA binding"/>
    <property type="evidence" value="ECO:0007669"/>
    <property type="project" value="TreeGrafter"/>
</dbReference>
<proteinExistence type="predicted"/>